<proteinExistence type="predicted"/>
<feature type="transmembrane region" description="Helical" evidence="1">
    <location>
        <begin position="116"/>
        <end position="137"/>
    </location>
</feature>
<dbReference type="EMBL" id="CP039291">
    <property type="protein sequence ID" value="QCB92439.1"/>
    <property type="molecule type" value="Genomic_DNA"/>
</dbReference>
<feature type="transmembrane region" description="Helical" evidence="1">
    <location>
        <begin position="84"/>
        <end position="104"/>
    </location>
</feature>
<protein>
    <recommendedName>
        <fullName evidence="4">DUF1129 family protein</fullName>
    </recommendedName>
</protein>
<dbReference type="AlphaFoldDB" id="A0A4P7SE81"/>
<keyword evidence="1" id="KW-0472">Membrane</keyword>
<dbReference type="OrthoDB" id="5192631at2"/>
<feature type="transmembrane region" description="Helical" evidence="1">
    <location>
        <begin position="225"/>
        <end position="247"/>
    </location>
</feature>
<sequence length="250" mass="25530">MTSDPRTIAPHVEPRWRERLVLELRLRDVPGATIGSALAEVEAHCVDSGQDAATAFGAPEAYAATLADAVAVPEPRRAPLRDGLAAFVQIGGVLATTWSVPPWIRGEELSLTAGAATTMAVATLLAVAFAVAPGSIVRALTRLRVWQASLLGLVPVAVFAAAIALLPAHVLSVTPVPVAVTGLVLLVLGSASLLAGGADGDADLVTAPGRTPQEIAAAARRARRLTWAAALFVPAATAVAVALIALLPPR</sequence>
<dbReference type="KEGG" id="celz:E5225_01590"/>
<gene>
    <name evidence="2" type="ORF">E5225_01590</name>
</gene>
<organism evidence="2 3">
    <name type="scientific">Cellulomonas shaoxiangyii</name>
    <dbReference type="NCBI Taxonomy" id="2566013"/>
    <lineage>
        <taxon>Bacteria</taxon>
        <taxon>Bacillati</taxon>
        <taxon>Actinomycetota</taxon>
        <taxon>Actinomycetes</taxon>
        <taxon>Micrococcales</taxon>
        <taxon>Cellulomonadaceae</taxon>
        <taxon>Cellulomonas</taxon>
    </lineage>
</organism>
<keyword evidence="1" id="KW-0812">Transmembrane</keyword>
<name>A0A4P7SE81_9CELL</name>
<dbReference type="Proteomes" id="UP000296469">
    <property type="component" value="Chromosome"/>
</dbReference>
<dbReference type="RefSeq" id="WP_135972826.1">
    <property type="nucleotide sequence ID" value="NZ_CP039291.1"/>
</dbReference>
<evidence type="ECO:0000313" key="2">
    <source>
        <dbReference type="EMBL" id="QCB92439.1"/>
    </source>
</evidence>
<evidence type="ECO:0000313" key="3">
    <source>
        <dbReference type="Proteomes" id="UP000296469"/>
    </source>
</evidence>
<evidence type="ECO:0000256" key="1">
    <source>
        <dbReference type="SAM" id="Phobius"/>
    </source>
</evidence>
<keyword evidence="3" id="KW-1185">Reference proteome</keyword>
<accession>A0A4P7SE81</accession>
<evidence type="ECO:0008006" key="4">
    <source>
        <dbReference type="Google" id="ProtNLM"/>
    </source>
</evidence>
<reference evidence="2 3" key="1">
    <citation type="submission" date="2019-04" db="EMBL/GenBank/DDBJ databases">
        <title>Isolation and identification of Cellulomonas shaoxiangyii sp. Nov. isolated from feces of the Tibetan antelopes (Pantholops hodgsonii) in the Qinghai-Tibet plateau of China.</title>
        <authorList>
            <person name="Tian Z."/>
        </authorList>
    </citation>
    <scope>NUCLEOTIDE SEQUENCE [LARGE SCALE GENOMIC DNA]</scope>
    <source>
        <strain evidence="2 3">Z28</strain>
    </source>
</reference>
<keyword evidence="1" id="KW-1133">Transmembrane helix</keyword>
<feature type="transmembrane region" description="Helical" evidence="1">
    <location>
        <begin position="176"/>
        <end position="195"/>
    </location>
</feature>
<feature type="transmembrane region" description="Helical" evidence="1">
    <location>
        <begin position="149"/>
        <end position="170"/>
    </location>
</feature>